<evidence type="ECO:0000313" key="3">
    <source>
        <dbReference type="EMBL" id="OWP05716.1"/>
    </source>
</evidence>
<keyword evidence="2" id="KW-1133">Transmembrane helix</keyword>
<evidence type="ECO:0000256" key="1">
    <source>
        <dbReference type="SAM" id="MobiDB-lite"/>
    </source>
</evidence>
<evidence type="ECO:0000313" key="4">
    <source>
        <dbReference type="Proteomes" id="UP000242519"/>
    </source>
</evidence>
<dbReference type="EMBL" id="MZNU01000061">
    <property type="protein sequence ID" value="OWP05716.1"/>
    <property type="molecule type" value="Genomic_DNA"/>
</dbReference>
<feature type="compositionally biased region" description="Basic residues" evidence="1">
    <location>
        <begin position="35"/>
        <end position="45"/>
    </location>
</feature>
<name>A0A218ZEY3_9HELO</name>
<feature type="compositionally biased region" description="Polar residues" evidence="1">
    <location>
        <begin position="82"/>
        <end position="106"/>
    </location>
</feature>
<sequence>MATAAPSRRRRPARGVLEAGYPLWPRDHQLDFRQVKGHASTRTRTQHPASSIQNPASRIQHPAGGQRFGSSSKAPRRWMRSPSAQQLGSTPSTSLSIALVSLTSARPSPAPRHRISRSSPAPYLGHPTPDTQPKHPAPSSQHPSPRRPPSPADTPADTMSTNFLTAIYHYKFLVFVTLFLLGSAGLGQLIRRYNLSWSEIYLAQLVLSLQWLLVANMQAPPCDSCAREHGALELDVERLAAADQGAAGEKSRLRQYYQVGTPEARPHGAVSPIDAPASGSDDGATAPGARAQSIPFQDSEETEGEPLPHA</sequence>
<keyword evidence="4" id="KW-1185">Reference proteome</keyword>
<evidence type="ECO:0000256" key="2">
    <source>
        <dbReference type="SAM" id="Phobius"/>
    </source>
</evidence>
<feature type="region of interest" description="Disordered" evidence="1">
    <location>
        <begin position="262"/>
        <end position="310"/>
    </location>
</feature>
<keyword evidence="2" id="KW-0472">Membrane</keyword>
<dbReference type="Proteomes" id="UP000242519">
    <property type="component" value="Unassembled WGS sequence"/>
</dbReference>
<accession>A0A218ZEY3</accession>
<feature type="transmembrane region" description="Helical" evidence="2">
    <location>
        <begin position="168"/>
        <end position="189"/>
    </location>
</feature>
<proteinExistence type="predicted"/>
<dbReference type="AlphaFoldDB" id="A0A218ZEY3"/>
<protein>
    <submittedName>
        <fullName evidence="3">Uncharacterized protein</fullName>
    </submittedName>
</protein>
<feature type="region of interest" description="Disordered" evidence="1">
    <location>
        <begin position="27"/>
        <end position="157"/>
    </location>
</feature>
<feature type="compositionally biased region" description="Polar residues" evidence="1">
    <location>
        <begin position="46"/>
        <end position="57"/>
    </location>
</feature>
<keyword evidence="2" id="KW-0812">Transmembrane</keyword>
<organism evidence="3 4">
    <name type="scientific">Diplocarpon coronariae</name>
    <dbReference type="NCBI Taxonomy" id="2795749"/>
    <lineage>
        <taxon>Eukaryota</taxon>
        <taxon>Fungi</taxon>
        <taxon>Dikarya</taxon>
        <taxon>Ascomycota</taxon>
        <taxon>Pezizomycotina</taxon>
        <taxon>Leotiomycetes</taxon>
        <taxon>Helotiales</taxon>
        <taxon>Drepanopezizaceae</taxon>
        <taxon>Diplocarpon</taxon>
    </lineage>
</organism>
<reference evidence="3 4" key="1">
    <citation type="submission" date="2017-04" db="EMBL/GenBank/DDBJ databases">
        <title>Draft genome sequence of Marssonina coronaria NL1: causal agent of apple blotch.</title>
        <authorList>
            <person name="Cheng Q."/>
        </authorList>
    </citation>
    <scope>NUCLEOTIDE SEQUENCE [LARGE SCALE GENOMIC DNA]</scope>
    <source>
        <strain evidence="3 4">NL1</strain>
    </source>
</reference>
<dbReference type="InParanoid" id="A0A218ZEY3"/>
<comment type="caution">
    <text evidence="3">The sequence shown here is derived from an EMBL/GenBank/DDBJ whole genome shotgun (WGS) entry which is preliminary data.</text>
</comment>
<gene>
    <name evidence="3" type="ORF">B2J93_1765</name>
</gene>